<dbReference type="PROSITE" id="PS50850">
    <property type="entry name" value="MFS"/>
    <property type="match status" value="1"/>
</dbReference>
<feature type="transmembrane region" description="Helical" evidence="5">
    <location>
        <begin position="360"/>
        <end position="379"/>
    </location>
</feature>
<dbReference type="Pfam" id="PF07690">
    <property type="entry name" value="MFS_1"/>
    <property type="match status" value="1"/>
</dbReference>
<dbReference type="Gene3D" id="1.20.1250.20">
    <property type="entry name" value="MFS general substrate transporter like domains"/>
    <property type="match status" value="1"/>
</dbReference>
<dbReference type="InterPro" id="IPR011701">
    <property type="entry name" value="MFS"/>
</dbReference>
<dbReference type="SUPFAM" id="SSF103473">
    <property type="entry name" value="MFS general substrate transporter"/>
    <property type="match status" value="1"/>
</dbReference>
<evidence type="ECO:0000256" key="3">
    <source>
        <dbReference type="ARBA" id="ARBA00022989"/>
    </source>
</evidence>
<name>A0ABP4GWE4_9PSEU</name>
<feature type="transmembrane region" description="Helical" evidence="5">
    <location>
        <begin position="113"/>
        <end position="131"/>
    </location>
</feature>
<feature type="transmembrane region" description="Helical" evidence="5">
    <location>
        <begin position="267"/>
        <end position="293"/>
    </location>
</feature>
<feature type="transmembrane region" description="Helical" evidence="5">
    <location>
        <begin position="332"/>
        <end position="354"/>
    </location>
</feature>
<dbReference type="Proteomes" id="UP001500653">
    <property type="component" value="Unassembled WGS sequence"/>
</dbReference>
<evidence type="ECO:0000256" key="5">
    <source>
        <dbReference type="SAM" id="Phobius"/>
    </source>
</evidence>
<reference evidence="8" key="1">
    <citation type="journal article" date="2019" name="Int. J. Syst. Evol. Microbiol.">
        <title>The Global Catalogue of Microorganisms (GCM) 10K type strain sequencing project: providing services to taxonomists for standard genome sequencing and annotation.</title>
        <authorList>
            <consortium name="The Broad Institute Genomics Platform"/>
            <consortium name="The Broad Institute Genome Sequencing Center for Infectious Disease"/>
            <person name="Wu L."/>
            <person name="Ma J."/>
        </authorList>
    </citation>
    <scope>NUCLEOTIDE SEQUENCE [LARGE SCALE GENOMIC DNA]</scope>
    <source>
        <strain evidence="8">JCM 13023</strain>
    </source>
</reference>
<feature type="transmembrane region" description="Helical" evidence="5">
    <location>
        <begin position="299"/>
        <end position="320"/>
    </location>
</feature>
<sequence length="462" mass="45173">MSPGAAGVRGSFARALALTSLSTFVAMLAYSGPLGNAATVTAALAAPPGATLWILSSMSTGLAVSLLTAGALADQSGRRRVFTLGAWIFVGGSVVCATATTATQFVVGRVVEGVGAAGLIATGLGLVAAVTGDAGARSTAASWWGASMGLGIALGPLLTGLFDLAELWHAPYWLLAAVGAGIAVAARWCFAETAVIPGRRLDLLGAALLTGGLGLGLVALVEVRLGGLTPALICGGGAVATLAAFAVSQLRGRSPMVDFGLFRRGDFVAATVAATATGAGVIALLSFACTFLVTSMGMSTFEASALLVLWSGTSAVSAVLSRKLATWLGGTVQLAIGLAATGVGLLLLTGLGIGSTGARLVPGLLVAGVATGVLNAGLGRQATATVPPDRAAAGVGMNNTTRYVGASVGVTVVGVLASAPDGDLAAQLSGWNHVAVLTGTLSLAGAAAVLALYRSAPGQDHG</sequence>
<dbReference type="InterPro" id="IPR020846">
    <property type="entry name" value="MFS_dom"/>
</dbReference>
<feature type="transmembrane region" description="Helical" evidence="5">
    <location>
        <begin position="84"/>
        <end position="107"/>
    </location>
</feature>
<feature type="transmembrane region" description="Helical" evidence="5">
    <location>
        <begin position="400"/>
        <end position="419"/>
    </location>
</feature>
<dbReference type="InterPro" id="IPR036259">
    <property type="entry name" value="MFS_trans_sf"/>
</dbReference>
<dbReference type="Gene3D" id="1.20.1720.10">
    <property type="entry name" value="Multidrug resistance protein D"/>
    <property type="match status" value="1"/>
</dbReference>
<evidence type="ECO:0000256" key="1">
    <source>
        <dbReference type="ARBA" id="ARBA00004651"/>
    </source>
</evidence>
<dbReference type="PANTHER" id="PTHR42718">
    <property type="entry name" value="MAJOR FACILITATOR SUPERFAMILY MULTIDRUG TRANSPORTER MFSC"/>
    <property type="match status" value="1"/>
</dbReference>
<evidence type="ECO:0000259" key="6">
    <source>
        <dbReference type="PROSITE" id="PS50850"/>
    </source>
</evidence>
<feature type="transmembrane region" description="Helical" evidence="5">
    <location>
        <begin position="170"/>
        <end position="189"/>
    </location>
</feature>
<feature type="domain" description="Major facilitator superfamily (MFS) profile" evidence="6">
    <location>
        <begin position="15"/>
        <end position="457"/>
    </location>
</feature>
<dbReference type="EMBL" id="BAAALN010000005">
    <property type="protein sequence ID" value="GAA1234849.1"/>
    <property type="molecule type" value="Genomic_DNA"/>
</dbReference>
<protein>
    <submittedName>
        <fullName evidence="7">MFS transporter</fullName>
    </submittedName>
</protein>
<feature type="transmembrane region" description="Helical" evidence="5">
    <location>
        <begin position="12"/>
        <end position="30"/>
    </location>
</feature>
<dbReference type="PANTHER" id="PTHR42718:SF49">
    <property type="entry name" value="EXPORT PROTEIN"/>
    <property type="match status" value="1"/>
</dbReference>
<gene>
    <name evidence="7" type="ORF">GCM10009676_18330</name>
</gene>
<feature type="transmembrane region" description="Helical" evidence="5">
    <location>
        <begin position="201"/>
        <end position="221"/>
    </location>
</feature>
<comment type="caution">
    <text evidence="7">The sequence shown here is derived from an EMBL/GenBank/DDBJ whole genome shotgun (WGS) entry which is preliminary data.</text>
</comment>
<evidence type="ECO:0000313" key="8">
    <source>
        <dbReference type="Proteomes" id="UP001500653"/>
    </source>
</evidence>
<feature type="transmembrane region" description="Helical" evidence="5">
    <location>
        <begin position="227"/>
        <end position="247"/>
    </location>
</feature>
<evidence type="ECO:0000256" key="4">
    <source>
        <dbReference type="ARBA" id="ARBA00023136"/>
    </source>
</evidence>
<proteinExistence type="predicted"/>
<keyword evidence="4 5" id="KW-0472">Membrane</keyword>
<evidence type="ECO:0000313" key="7">
    <source>
        <dbReference type="EMBL" id="GAA1234849.1"/>
    </source>
</evidence>
<feature type="transmembrane region" description="Helical" evidence="5">
    <location>
        <begin position="143"/>
        <end position="164"/>
    </location>
</feature>
<keyword evidence="3 5" id="KW-1133">Transmembrane helix</keyword>
<organism evidence="7 8">
    <name type="scientific">Prauserella halophila</name>
    <dbReference type="NCBI Taxonomy" id="185641"/>
    <lineage>
        <taxon>Bacteria</taxon>
        <taxon>Bacillati</taxon>
        <taxon>Actinomycetota</taxon>
        <taxon>Actinomycetes</taxon>
        <taxon>Pseudonocardiales</taxon>
        <taxon>Pseudonocardiaceae</taxon>
        <taxon>Prauserella</taxon>
    </lineage>
</organism>
<keyword evidence="8" id="KW-1185">Reference proteome</keyword>
<accession>A0ABP4GWE4</accession>
<feature type="transmembrane region" description="Helical" evidence="5">
    <location>
        <begin position="50"/>
        <end position="72"/>
    </location>
</feature>
<feature type="transmembrane region" description="Helical" evidence="5">
    <location>
        <begin position="431"/>
        <end position="453"/>
    </location>
</feature>
<comment type="subcellular location">
    <subcellularLocation>
        <location evidence="1">Cell membrane</location>
        <topology evidence="1">Multi-pass membrane protein</topology>
    </subcellularLocation>
</comment>
<keyword evidence="2 5" id="KW-0812">Transmembrane</keyword>
<evidence type="ECO:0000256" key="2">
    <source>
        <dbReference type="ARBA" id="ARBA00022692"/>
    </source>
</evidence>